<keyword evidence="3 5" id="KW-0805">Transcription regulation</keyword>
<dbReference type="Gene3D" id="3.30.70.940">
    <property type="entry name" value="NusG, N-terminal domain"/>
    <property type="match status" value="1"/>
</dbReference>
<evidence type="ECO:0000313" key="10">
    <source>
        <dbReference type="EMBL" id="NWJ48458.1"/>
    </source>
</evidence>
<comment type="function">
    <text evidence="5 7">Participates in transcription elongation, termination and antitermination.</text>
</comment>
<dbReference type="SUPFAM" id="SSF50104">
    <property type="entry name" value="Translation proteins SH3-like domain"/>
    <property type="match status" value="1"/>
</dbReference>
<keyword evidence="4 5" id="KW-0804">Transcription</keyword>
<evidence type="ECO:0000256" key="2">
    <source>
        <dbReference type="ARBA" id="ARBA00022814"/>
    </source>
</evidence>
<dbReference type="Gene3D" id="2.30.30.30">
    <property type="match status" value="1"/>
</dbReference>
<dbReference type="NCBIfam" id="TIGR00922">
    <property type="entry name" value="nusG"/>
    <property type="match status" value="1"/>
</dbReference>
<dbReference type="Pfam" id="PF00467">
    <property type="entry name" value="KOW"/>
    <property type="match status" value="1"/>
</dbReference>
<reference evidence="11" key="2">
    <citation type="journal article" date="2024" name="Nature">
        <title>Anoxygenic phototroph of the Chloroflexota uses a type I reaction centre.</title>
        <authorList>
            <person name="Tsuji J.M."/>
            <person name="Shaw N.A."/>
            <person name="Nagashima S."/>
            <person name="Venkiteswaran J.J."/>
            <person name="Schiff S.L."/>
            <person name="Watanabe T."/>
            <person name="Fukui M."/>
            <person name="Hanada S."/>
            <person name="Tank M."/>
            <person name="Neufeld J.D."/>
        </authorList>
    </citation>
    <scope>NUCLEOTIDE SEQUENCE</scope>
    <source>
        <strain evidence="11">L227-S17</strain>
    </source>
</reference>
<dbReference type="InterPro" id="IPR005824">
    <property type="entry name" value="KOW"/>
</dbReference>
<dbReference type="PANTHER" id="PTHR30265:SF2">
    <property type="entry name" value="TRANSCRIPTION TERMINATION_ANTITERMINATION PROTEIN NUSG"/>
    <property type="match status" value="1"/>
</dbReference>
<dbReference type="Proteomes" id="UP000521676">
    <property type="component" value="Unassembled WGS sequence"/>
</dbReference>
<dbReference type="InterPro" id="IPR006645">
    <property type="entry name" value="NGN-like_dom"/>
</dbReference>
<dbReference type="GO" id="GO:0006353">
    <property type="term" value="P:DNA-templated transcription termination"/>
    <property type="evidence" value="ECO:0007669"/>
    <property type="project" value="UniProtKB-UniRule"/>
</dbReference>
<evidence type="ECO:0000256" key="5">
    <source>
        <dbReference type="HAMAP-Rule" id="MF_00948"/>
    </source>
</evidence>
<name>A0A8T7M8G8_9CHLR</name>
<dbReference type="AlphaFoldDB" id="A0A8T7M8G8"/>
<dbReference type="SUPFAM" id="SSF82679">
    <property type="entry name" value="N-utilization substance G protein NusG, N-terminal domain"/>
    <property type="match status" value="1"/>
</dbReference>
<evidence type="ECO:0000256" key="4">
    <source>
        <dbReference type="ARBA" id="ARBA00023163"/>
    </source>
</evidence>
<dbReference type="FunFam" id="2.30.30.30:FF:000002">
    <property type="entry name" value="Transcription termination/antitermination factor NusG"/>
    <property type="match status" value="1"/>
</dbReference>
<dbReference type="GO" id="GO:0031564">
    <property type="term" value="P:transcription antitermination"/>
    <property type="evidence" value="ECO:0007669"/>
    <property type="project" value="UniProtKB-UniRule"/>
</dbReference>
<dbReference type="CDD" id="cd06091">
    <property type="entry name" value="KOW_NusG"/>
    <property type="match status" value="1"/>
</dbReference>
<dbReference type="GO" id="GO:0005829">
    <property type="term" value="C:cytosol"/>
    <property type="evidence" value="ECO:0007669"/>
    <property type="project" value="TreeGrafter"/>
</dbReference>
<dbReference type="InterPro" id="IPR001062">
    <property type="entry name" value="Transcrpt_antiterm_NusG"/>
</dbReference>
<dbReference type="GO" id="GO:0006354">
    <property type="term" value="P:DNA-templated transcription elongation"/>
    <property type="evidence" value="ECO:0007669"/>
    <property type="project" value="UniProtKB-UniRule"/>
</dbReference>
<dbReference type="HAMAP" id="MF_00948">
    <property type="entry name" value="NusG"/>
    <property type="match status" value="1"/>
</dbReference>
<dbReference type="SMART" id="SM00738">
    <property type="entry name" value="NGN"/>
    <property type="match status" value="1"/>
</dbReference>
<feature type="domain" description="NusG-like N-terminal" evidence="8">
    <location>
        <begin position="2"/>
        <end position="110"/>
    </location>
</feature>
<sequence length="175" mass="20002">MGRRWYVIHTYSGYENKVKRALERRIDSMDMRDKIFRVIVPTIEEAEIKNGSRHTVQRKVYPGYVLVEMVMTDESWYVVRNTQGVTSFVGSGNKPTPLGEDEMQLITKQMEAQAPKIKTSFQVGEAVKIIDGPFTDFTGMIDSIDNSKSKVTVMVSIFGRETPLTLDFLQIEKIV</sequence>
<evidence type="ECO:0000313" key="12">
    <source>
        <dbReference type="Proteomes" id="UP000521676"/>
    </source>
</evidence>
<evidence type="ECO:0000259" key="8">
    <source>
        <dbReference type="SMART" id="SM00738"/>
    </source>
</evidence>
<dbReference type="Proteomes" id="UP001431572">
    <property type="component" value="Chromosome 2"/>
</dbReference>
<gene>
    <name evidence="5 10" type="primary">nusG</name>
    <name evidence="10" type="ORF">HXX08_21590</name>
    <name evidence="11" type="ORF">OZ401_004002</name>
</gene>
<organism evidence="10 12">
    <name type="scientific">Candidatus Chlorohelix allophototropha</name>
    <dbReference type="NCBI Taxonomy" id="3003348"/>
    <lineage>
        <taxon>Bacteria</taxon>
        <taxon>Bacillati</taxon>
        <taxon>Chloroflexota</taxon>
        <taxon>Chloroflexia</taxon>
        <taxon>Candidatus Chloroheliales</taxon>
        <taxon>Candidatus Chloroheliaceae</taxon>
        <taxon>Candidatus Chlorohelix</taxon>
    </lineage>
</organism>
<evidence type="ECO:0000256" key="1">
    <source>
        <dbReference type="ARBA" id="ARBA00022472"/>
    </source>
</evidence>
<keyword evidence="1 5" id="KW-0806">Transcription termination</keyword>
<keyword evidence="13" id="KW-1185">Reference proteome</keyword>
<dbReference type="Pfam" id="PF02357">
    <property type="entry name" value="NusG"/>
    <property type="match status" value="1"/>
</dbReference>
<dbReference type="InterPro" id="IPR036735">
    <property type="entry name" value="NGN_dom_sf"/>
</dbReference>
<protein>
    <recommendedName>
        <fullName evidence="5 6">Transcription termination/antitermination protein NusG</fullName>
    </recommendedName>
</protein>
<evidence type="ECO:0000313" key="13">
    <source>
        <dbReference type="Proteomes" id="UP001431572"/>
    </source>
</evidence>
<proteinExistence type="inferred from homology"/>
<evidence type="ECO:0000259" key="9">
    <source>
        <dbReference type="SMART" id="SM00739"/>
    </source>
</evidence>
<reference evidence="10 12" key="1">
    <citation type="submission" date="2020-06" db="EMBL/GenBank/DDBJ databases">
        <title>Anoxygenic phototrophic Chloroflexota member uses a Type I reaction center.</title>
        <authorList>
            <person name="Tsuji J.M."/>
            <person name="Shaw N.A."/>
            <person name="Nagashima S."/>
            <person name="Venkiteswaran J."/>
            <person name="Schiff S.L."/>
            <person name="Hanada S."/>
            <person name="Tank M."/>
            <person name="Neufeld J.D."/>
        </authorList>
    </citation>
    <scope>NUCLEOTIDE SEQUENCE [LARGE SCALE GENOMIC DNA]</scope>
    <source>
        <strain evidence="10">L227-S17</strain>
    </source>
</reference>
<evidence type="ECO:0000256" key="3">
    <source>
        <dbReference type="ARBA" id="ARBA00023015"/>
    </source>
</evidence>
<feature type="domain" description="KOW" evidence="9">
    <location>
        <begin position="120"/>
        <end position="147"/>
    </location>
</feature>
<dbReference type="GO" id="GO:0032784">
    <property type="term" value="P:regulation of DNA-templated transcription elongation"/>
    <property type="evidence" value="ECO:0007669"/>
    <property type="project" value="InterPro"/>
</dbReference>
<evidence type="ECO:0000256" key="7">
    <source>
        <dbReference type="RuleBase" id="RU000538"/>
    </source>
</evidence>
<keyword evidence="2 5" id="KW-0889">Transcription antitermination</keyword>
<evidence type="ECO:0000313" key="11">
    <source>
        <dbReference type="EMBL" id="WJW69963.1"/>
    </source>
</evidence>
<dbReference type="EMBL" id="CP128400">
    <property type="protein sequence ID" value="WJW69963.1"/>
    <property type="molecule type" value="Genomic_DNA"/>
</dbReference>
<dbReference type="PANTHER" id="PTHR30265">
    <property type="entry name" value="RHO-INTERACTING TRANSCRIPTION TERMINATION FACTOR NUSG"/>
    <property type="match status" value="1"/>
</dbReference>
<accession>A0A8T7M8G8</accession>
<comment type="similarity">
    <text evidence="5 7">Belongs to the NusG family.</text>
</comment>
<dbReference type="InterPro" id="IPR043425">
    <property type="entry name" value="NusG-like"/>
</dbReference>
<dbReference type="InterPro" id="IPR008991">
    <property type="entry name" value="Translation_prot_SH3-like_sf"/>
</dbReference>
<evidence type="ECO:0000256" key="6">
    <source>
        <dbReference type="NCBIfam" id="TIGR00922"/>
    </source>
</evidence>
<dbReference type="InterPro" id="IPR014722">
    <property type="entry name" value="Rib_uL2_dom2"/>
</dbReference>
<dbReference type="RefSeq" id="WP_341471843.1">
    <property type="nucleotide sequence ID" value="NZ_CP128400.1"/>
</dbReference>
<dbReference type="SMART" id="SM00739">
    <property type="entry name" value="KOW"/>
    <property type="match status" value="1"/>
</dbReference>
<dbReference type="PRINTS" id="PR00338">
    <property type="entry name" value="NUSGTNSCPFCT"/>
</dbReference>
<dbReference type="EMBL" id="JACATZ010000003">
    <property type="protein sequence ID" value="NWJ48458.1"/>
    <property type="molecule type" value="Genomic_DNA"/>
</dbReference>
<dbReference type="FunFam" id="3.30.70.940:FF:000002">
    <property type="entry name" value="Transcription termination/antitermination protein NusG"/>
    <property type="match status" value="1"/>
</dbReference>
<dbReference type="CDD" id="cd09891">
    <property type="entry name" value="NGN_Bact_1"/>
    <property type="match status" value="1"/>
</dbReference>
<dbReference type="InterPro" id="IPR047050">
    <property type="entry name" value="NGN"/>
</dbReference>